<sequence>MESDKGNHIKIQVYGVRPIIKLFWTHCGFHKCTFRLEDRDPVTEKKESSRPCVLPWRLFTIFLKPLRILSSLASSSGSIHFRSTEEQSTTSGFKNNPLASFETHTHTIRIRTTDCCKHQLTLWSMFSRISSMLPCCLIRSMALLGPIPLIVPQ</sequence>
<dbReference type="Proteomes" id="UP000694558">
    <property type="component" value="Chromosome 21"/>
</dbReference>
<dbReference type="Ensembl" id="ENSSMAT00000033122.2">
    <property type="protein sequence ID" value="ENSSMAP00000032716.1"/>
    <property type="gene ID" value="ENSSMAG00000020044.2"/>
</dbReference>
<accession>A0A8D3BE26</accession>
<evidence type="ECO:0000313" key="2">
    <source>
        <dbReference type="Proteomes" id="UP000694558"/>
    </source>
</evidence>
<dbReference type="AlphaFoldDB" id="A0A8D3BE26"/>
<dbReference type="GeneTree" id="ENSGT00940000175338"/>
<evidence type="ECO:0000313" key="1">
    <source>
        <dbReference type="Ensembl" id="ENSSMAP00000032716.1"/>
    </source>
</evidence>
<organism evidence="1 2">
    <name type="scientific">Scophthalmus maximus</name>
    <name type="common">Turbot</name>
    <name type="synonym">Psetta maxima</name>
    <dbReference type="NCBI Taxonomy" id="52904"/>
    <lineage>
        <taxon>Eukaryota</taxon>
        <taxon>Metazoa</taxon>
        <taxon>Chordata</taxon>
        <taxon>Craniata</taxon>
        <taxon>Vertebrata</taxon>
        <taxon>Euteleostomi</taxon>
        <taxon>Actinopterygii</taxon>
        <taxon>Neopterygii</taxon>
        <taxon>Teleostei</taxon>
        <taxon>Neoteleostei</taxon>
        <taxon>Acanthomorphata</taxon>
        <taxon>Carangaria</taxon>
        <taxon>Pleuronectiformes</taxon>
        <taxon>Pleuronectoidei</taxon>
        <taxon>Scophthalmidae</taxon>
        <taxon>Scophthalmus</taxon>
    </lineage>
</organism>
<name>A0A8D3BE26_SCOMX</name>
<protein>
    <submittedName>
        <fullName evidence="1">Uncharacterized protein</fullName>
    </submittedName>
</protein>
<proteinExistence type="predicted"/>
<dbReference type="OMA" id="SSMEQCC"/>
<reference evidence="1" key="2">
    <citation type="submission" date="2025-08" db="UniProtKB">
        <authorList>
            <consortium name="Ensembl"/>
        </authorList>
    </citation>
    <scope>IDENTIFICATION</scope>
</reference>
<reference evidence="1" key="1">
    <citation type="submission" date="2023-05" db="EMBL/GenBank/DDBJ databases">
        <title>High-quality long-read genome of Scophthalmus maximus.</title>
        <authorList>
            <person name="Lien S."/>
            <person name="Martinez P."/>
        </authorList>
    </citation>
    <scope>NUCLEOTIDE SEQUENCE [LARGE SCALE GENOMIC DNA]</scope>
</reference>